<organism evidence="2 3">
    <name type="scientific">Thelonectria olida</name>
    <dbReference type="NCBI Taxonomy" id="1576542"/>
    <lineage>
        <taxon>Eukaryota</taxon>
        <taxon>Fungi</taxon>
        <taxon>Dikarya</taxon>
        <taxon>Ascomycota</taxon>
        <taxon>Pezizomycotina</taxon>
        <taxon>Sordariomycetes</taxon>
        <taxon>Hypocreomycetidae</taxon>
        <taxon>Hypocreales</taxon>
        <taxon>Nectriaceae</taxon>
        <taxon>Thelonectria</taxon>
    </lineage>
</organism>
<evidence type="ECO:0000256" key="1">
    <source>
        <dbReference type="SAM" id="MobiDB-lite"/>
    </source>
</evidence>
<evidence type="ECO:0000313" key="3">
    <source>
        <dbReference type="Proteomes" id="UP000777438"/>
    </source>
</evidence>
<name>A0A9P9APF9_9HYPO</name>
<evidence type="ECO:0000313" key="2">
    <source>
        <dbReference type="EMBL" id="KAH6889697.1"/>
    </source>
</evidence>
<feature type="region of interest" description="Disordered" evidence="1">
    <location>
        <begin position="25"/>
        <end position="49"/>
    </location>
</feature>
<comment type="caution">
    <text evidence="2">The sequence shown here is derived from an EMBL/GenBank/DDBJ whole genome shotgun (WGS) entry which is preliminary data.</text>
</comment>
<keyword evidence="3" id="KW-1185">Reference proteome</keyword>
<gene>
    <name evidence="2" type="ORF">B0T10DRAFT_38989</name>
</gene>
<sequence length="265" mass="30055">MKRLISKRKEIDTAFFSLLFSDKQKEQRERPLSPPPPCTHAIHPLTGLSPTRKAGGPVGAWKLISGVPLSPRWRRLRPSWLPKNDAGSEGRLQECVAISSHPKVKHLSCISYRLARGSEPSVETWRREVHARFQDKRSLSMIELLAWYEAENKPIMPIANAGIFPSAACPPCLLRLITRPSIRDVLAILGVSKARRHGMEWHCMWQYRYFPRNRQRDSIFGCLHPCHASRIRLPPTTTTTGCGKKNKKQQTVEGEGVALILFNTP</sequence>
<dbReference type="Proteomes" id="UP000777438">
    <property type="component" value="Unassembled WGS sequence"/>
</dbReference>
<dbReference type="EMBL" id="JAGPYM010000010">
    <property type="protein sequence ID" value="KAH6889697.1"/>
    <property type="molecule type" value="Genomic_DNA"/>
</dbReference>
<dbReference type="AlphaFoldDB" id="A0A9P9APF9"/>
<proteinExistence type="predicted"/>
<protein>
    <submittedName>
        <fullName evidence="2">Uncharacterized protein</fullName>
    </submittedName>
</protein>
<accession>A0A9P9APF9</accession>
<reference evidence="2 3" key="1">
    <citation type="journal article" date="2021" name="Nat. Commun.">
        <title>Genetic determinants of endophytism in the Arabidopsis root mycobiome.</title>
        <authorList>
            <person name="Mesny F."/>
            <person name="Miyauchi S."/>
            <person name="Thiergart T."/>
            <person name="Pickel B."/>
            <person name="Atanasova L."/>
            <person name="Karlsson M."/>
            <person name="Huettel B."/>
            <person name="Barry K.W."/>
            <person name="Haridas S."/>
            <person name="Chen C."/>
            <person name="Bauer D."/>
            <person name="Andreopoulos W."/>
            <person name="Pangilinan J."/>
            <person name="LaButti K."/>
            <person name="Riley R."/>
            <person name="Lipzen A."/>
            <person name="Clum A."/>
            <person name="Drula E."/>
            <person name="Henrissat B."/>
            <person name="Kohler A."/>
            <person name="Grigoriev I.V."/>
            <person name="Martin F.M."/>
            <person name="Hacquard S."/>
        </authorList>
    </citation>
    <scope>NUCLEOTIDE SEQUENCE [LARGE SCALE GENOMIC DNA]</scope>
    <source>
        <strain evidence="2 3">MPI-CAGE-CH-0241</strain>
    </source>
</reference>